<sequence length="284" mass="30501">MTATAPLPLTTTFSPPSACTTDTWYIEYVKGTYYYTTSISNSLEGWYFSQGPTDWSSCFPSGYEATTDFYYSPGVCPSGYSIASSSVLSIGVSSETRATCCPSGFTAQTDNGLVWYSTNRCFSVQTDTDYVWTITKGGTITSKTTSGGLNAKAVFIRWQESDFQTPAMTTTDSTATSTGRSGIGPSATGTTAAMDQKSDSSQEGSSRAWIAGPVIGAVVACALIVFAVMWYNRRRQRQKNPNVPDSTPASGYEIAELDEGPRVFEAPSGKIYPGPFELPSTNHK</sequence>
<name>A0A1V6T409_9EURO</name>
<comment type="caution">
    <text evidence="3">The sequence shown here is derived from an EMBL/GenBank/DDBJ whole genome shotgun (WGS) entry which is preliminary data.</text>
</comment>
<dbReference type="EMBL" id="MLKD01000012">
    <property type="protein sequence ID" value="OQE21037.1"/>
    <property type="molecule type" value="Genomic_DNA"/>
</dbReference>
<keyword evidence="4" id="KW-1185">Reference proteome</keyword>
<dbReference type="STRING" id="303698.A0A1V6T409"/>
<gene>
    <name evidence="3" type="ORF">PENSTE_c012G08076</name>
</gene>
<reference evidence="4" key="1">
    <citation type="journal article" date="2017" name="Nat. Microbiol.">
        <title>Global analysis of biosynthetic gene clusters reveals vast potential of secondary metabolite production in Penicillium species.</title>
        <authorList>
            <person name="Nielsen J.C."/>
            <person name="Grijseels S."/>
            <person name="Prigent S."/>
            <person name="Ji B."/>
            <person name="Dainat J."/>
            <person name="Nielsen K.F."/>
            <person name="Frisvad J.C."/>
            <person name="Workman M."/>
            <person name="Nielsen J."/>
        </authorList>
    </citation>
    <scope>NUCLEOTIDE SEQUENCE [LARGE SCALE GENOMIC DNA]</scope>
    <source>
        <strain evidence="4">IBT 24891</strain>
    </source>
</reference>
<keyword evidence="2" id="KW-0472">Membrane</keyword>
<feature type="region of interest" description="Disordered" evidence="1">
    <location>
        <begin position="237"/>
        <end position="260"/>
    </location>
</feature>
<evidence type="ECO:0000313" key="3">
    <source>
        <dbReference type="EMBL" id="OQE21037.1"/>
    </source>
</evidence>
<accession>A0A1V6T409</accession>
<evidence type="ECO:0000256" key="1">
    <source>
        <dbReference type="SAM" id="MobiDB-lite"/>
    </source>
</evidence>
<feature type="region of interest" description="Disordered" evidence="1">
    <location>
        <begin position="265"/>
        <end position="284"/>
    </location>
</feature>
<keyword evidence="2" id="KW-1133">Transmembrane helix</keyword>
<dbReference type="OrthoDB" id="4770059at2759"/>
<evidence type="ECO:0000313" key="4">
    <source>
        <dbReference type="Proteomes" id="UP000191285"/>
    </source>
</evidence>
<keyword evidence="2" id="KW-0812">Transmembrane</keyword>
<feature type="compositionally biased region" description="Low complexity" evidence="1">
    <location>
        <begin position="166"/>
        <end position="178"/>
    </location>
</feature>
<protein>
    <submittedName>
        <fullName evidence="3">Uncharacterized protein</fullName>
    </submittedName>
</protein>
<proteinExistence type="predicted"/>
<organism evidence="3 4">
    <name type="scientific">Penicillium steckii</name>
    <dbReference type="NCBI Taxonomy" id="303698"/>
    <lineage>
        <taxon>Eukaryota</taxon>
        <taxon>Fungi</taxon>
        <taxon>Dikarya</taxon>
        <taxon>Ascomycota</taxon>
        <taxon>Pezizomycotina</taxon>
        <taxon>Eurotiomycetes</taxon>
        <taxon>Eurotiomycetidae</taxon>
        <taxon>Eurotiales</taxon>
        <taxon>Aspergillaceae</taxon>
        <taxon>Penicillium</taxon>
    </lineage>
</organism>
<evidence type="ECO:0000256" key="2">
    <source>
        <dbReference type="SAM" id="Phobius"/>
    </source>
</evidence>
<feature type="compositionally biased region" description="Polar residues" evidence="1">
    <location>
        <begin position="239"/>
        <end position="249"/>
    </location>
</feature>
<dbReference type="Proteomes" id="UP000191285">
    <property type="component" value="Unassembled WGS sequence"/>
</dbReference>
<feature type="compositionally biased region" description="Polar residues" evidence="1">
    <location>
        <begin position="187"/>
        <end position="204"/>
    </location>
</feature>
<feature type="transmembrane region" description="Helical" evidence="2">
    <location>
        <begin position="208"/>
        <end position="231"/>
    </location>
</feature>
<dbReference type="AlphaFoldDB" id="A0A1V6T409"/>
<feature type="region of interest" description="Disordered" evidence="1">
    <location>
        <begin position="166"/>
        <end position="204"/>
    </location>
</feature>